<comment type="caution">
    <text evidence="11">Lacks conserved residue(s) required for the propagation of feature annotation.</text>
</comment>
<dbReference type="GO" id="GO:1902476">
    <property type="term" value="P:chloride transmembrane transport"/>
    <property type="evidence" value="ECO:0000318"/>
    <property type="project" value="GO_Central"/>
</dbReference>
<comment type="subcellular location">
    <subcellularLocation>
        <location evidence="2">Cell membrane</location>
    </subcellularLocation>
    <subcellularLocation>
        <location evidence="1">Membrane</location>
        <topology evidence="1">Multi-pass membrane protein</topology>
    </subcellularLocation>
</comment>
<feature type="non-terminal residue" evidence="14">
    <location>
        <position position="275"/>
    </location>
</feature>
<accession>A7RXS5</accession>
<dbReference type="InterPro" id="IPR006202">
    <property type="entry name" value="Neur_chan_lig-bd"/>
</dbReference>
<evidence type="ECO:0000256" key="3">
    <source>
        <dbReference type="ARBA" id="ARBA00022448"/>
    </source>
</evidence>
<dbReference type="PRINTS" id="PR00253">
    <property type="entry name" value="GABAARECEPTR"/>
</dbReference>
<dbReference type="GO" id="GO:0005231">
    <property type="term" value="F:excitatory extracellular ligand-gated monoatomic ion channel activity"/>
    <property type="evidence" value="ECO:0000318"/>
    <property type="project" value="GO_Central"/>
</dbReference>
<feature type="non-terminal residue" evidence="14">
    <location>
        <position position="1"/>
    </location>
</feature>
<evidence type="ECO:0000256" key="9">
    <source>
        <dbReference type="ARBA" id="ARBA00023136"/>
    </source>
</evidence>
<keyword evidence="4" id="KW-1003">Cell membrane</keyword>
<dbReference type="AlphaFoldDB" id="A7RXS5"/>
<dbReference type="PANTHER" id="PTHR18945">
    <property type="entry name" value="NEUROTRANSMITTER GATED ION CHANNEL"/>
    <property type="match status" value="1"/>
</dbReference>
<dbReference type="Proteomes" id="UP000001593">
    <property type="component" value="Unassembled WGS sequence"/>
</dbReference>
<evidence type="ECO:0000313" key="14">
    <source>
        <dbReference type="EMBL" id="EDO43673.1"/>
    </source>
</evidence>
<dbReference type="InterPro" id="IPR038050">
    <property type="entry name" value="Neuro_actylchol_rec"/>
</dbReference>
<evidence type="ECO:0000259" key="12">
    <source>
        <dbReference type="Pfam" id="PF02931"/>
    </source>
</evidence>
<dbReference type="InterPro" id="IPR006201">
    <property type="entry name" value="Neur_channel"/>
</dbReference>
<gene>
    <name evidence="14" type="ORF">NEMVEDRAFT_v1g97297</name>
</gene>
<evidence type="ECO:0000256" key="7">
    <source>
        <dbReference type="ARBA" id="ARBA00022989"/>
    </source>
</evidence>
<dbReference type="Gene3D" id="1.20.58.390">
    <property type="entry name" value="Neurotransmitter-gated ion-channel transmembrane domain"/>
    <property type="match status" value="1"/>
</dbReference>
<evidence type="ECO:0000256" key="8">
    <source>
        <dbReference type="ARBA" id="ARBA00023065"/>
    </source>
</evidence>
<dbReference type="CDD" id="cd19049">
    <property type="entry name" value="LGIC_TM_anion"/>
    <property type="match status" value="1"/>
</dbReference>
<keyword evidence="15" id="KW-1185">Reference proteome</keyword>
<keyword evidence="6" id="KW-0732">Signal</keyword>
<dbReference type="OMA" id="STHEMDY"/>
<dbReference type="EMBL" id="DS469551">
    <property type="protein sequence ID" value="EDO43673.1"/>
    <property type="molecule type" value="Genomic_DNA"/>
</dbReference>
<evidence type="ECO:0000313" key="15">
    <source>
        <dbReference type="Proteomes" id="UP000001593"/>
    </source>
</evidence>
<dbReference type="PROSITE" id="PS00236">
    <property type="entry name" value="NEUROTR_ION_CHANNEL"/>
    <property type="match status" value="1"/>
</dbReference>
<dbReference type="KEGG" id="nve:5515627"/>
<dbReference type="CDD" id="cd18990">
    <property type="entry name" value="LGIC_ECD_GABAAR"/>
    <property type="match status" value="1"/>
</dbReference>
<dbReference type="SUPFAM" id="SSF63712">
    <property type="entry name" value="Nicotinic receptor ligand binding domain-like"/>
    <property type="match status" value="1"/>
</dbReference>
<keyword evidence="5 11" id="KW-0812">Transmembrane</keyword>
<keyword evidence="8 11" id="KW-0406">Ion transport</keyword>
<dbReference type="STRING" id="45351.A7RXS5"/>
<keyword evidence="3 11" id="KW-0813">Transport</keyword>
<protein>
    <submittedName>
        <fullName evidence="14">Uncharacterized protein</fullName>
    </submittedName>
</protein>
<evidence type="ECO:0000259" key="13">
    <source>
        <dbReference type="Pfam" id="PF02932"/>
    </source>
</evidence>
<dbReference type="PhylomeDB" id="A7RXS5"/>
<proteinExistence type="inferred from homology"/>
<organism evidence="14 15">
    <name type="scientific">Nematostella vectensis</name>
    <name type="common">Starlet sea anemone</name>
    <dbReference type="NCBI Taxonomy" id="45351"/>
    <lineage>
        <taxon>Eukaryota</taxon>
        <taxon>Metazoa</taxon>
        <taxon>Cnidaria</taxon>
        <taxon>Anthozoa</taxon>
        <taxon>Hexacorallia</taxon>
        <taxon>Actiniaria</taxon>
        <taxon>Edwardsiidae</taxon>
        <taxon>Nematostella</taxon>
    </lineage>
</organism>
<dbReference type="SUPFAM" id="SSF90112">
    <property type="entry name" value="Neurotransmitter-gated ion-channel transmembrane pore"/>
    <property type="match status" value="1"/>
</dbReference>
<dbReference type="eggNOG" id="KOG3644">
    <property type="taxonomic scope" value="Eukaryota"/>
</dbReference>
<dbReference type="InParanoid" id="A7RXS5"/>
<feature type="transmembrane region" description="Helical" evidence="11">
    <location>
        <begin position="240"/>
        <end position="263"/>
    </location>
</feature>
<dbReference type="InterPro" id="IPR036734">
    <property type="entry name" value="Neur_chan_lig-bd_sf"/>
</dbReference>
<feature type="domain" description="Neurotransmitter-gated ion-channel transmembrane" evidence="13">
    <location>
        <begin position="216"/>
        <end position="274"/>
    </location>
</feature>
<keyword evidence="7 11" id="KW-1133">Transmembrane helix</keyword>
<dbReference type="Pfam" id="PF02931">
    <property type="entry name" value="Neur_chan_LBD"/>
    <property type="match status" value="1"/>
</dbReference>
<dbReference type="Pfam" id="PF02932">
    <property type="entry name" value="Neur_chan_memb"/>
    <property type="match status" value="1"/>
</dbReference>
<dbReference type="InterPro" id="IPR036719">
    <property type="entry name" value="Neuro-gated_channel_TM_sf"/>
</dbReference>
<evidence type="ECO:0000256" key="1">
    <source>
        <dbReference type="ARBA" id="ARBA00004141"/>
    </source>
</evidence>
<keyword evidence="10 11" id="KW-0407">Ion channel</keyword>
<dbReference type="InterPro" id="IPR018000">
    <property type="entry name" value="Neurotransmitter_ion_chnl_CS"/>
</dbReference>
<dbReference type="PRINTS" id="PR00252">
    <property type="entry name" value="NRIONCHANNEL"/>
</dbReference>
<dbReference type="InterPro" id="IPR006028">
    <property type="entry name" value="GABAA/Glycine_rcpt"/>
</dbReference>
<dbReference type="HOGENOM" id="CLU_010920_3_1_1"/>
<evidence type="ECO:0000256" key="10">
    <source>
        <dbReference type="ARBA" id="ARBA00023303"/>
    </source>
</evidence>
<dbReference type="GO" id="GO:0005886">
    <property type="term" value="C:plasma membrane"/>
    <property type="evidence" value="ECO:0007669"/>
    <property type="project" value="UniProtKB-SubCell"/>
</dbReference>
<dbReference type="InterPro" id="IPR006029">
    <property type="entry name" value="Neurotrans-gated_channel_TM"/>
</dbReference>
<dbReference type="FunFam" id="2.70.170.10:FF:000045">
    <property type="entry name" value="Predicted protein"/>
    <property type="match status" value="1"/>
</dbReference>
<dbReference type="GO" id="GO:0098794">
    <property type="term" value="C:postsynapse"/>
    <property type="evidence" value="ECO:0007669"/>
    <property type="project" value="GOC"/>
</dbReference>
<feature type="transmembrane region" description="Helical" evidence="11">
    <location>
        <begin position="214"/>
        <end position="234"/>
    </location>
</feature>
<evidence type="ECO:0000256" key="6">
    <source>
        <dbReference type="ARBA" id="ARBA00022729"/>
    </source>
</evidence>
<feature type="domain" description="Neurotransmitter-gated ion-channel ligand-binding" evidence="12">
    <location>
        <begin position="3"/>
        <end position="208"/>
    </location>
</feature>
<evidence type="ECO:0000256" key="4">
    <source>
        <dbReference type="ARBA" id="ARBA00022475"/>
    </source>
</evidence>
<name>A7RXS5_NEMVE</name>
<comment type="similarity">
    <text evidence="11">Belongs to the ligand-gated ion channel (TC 1.A.9) family.</text>
</comment>
<dbReference type="Gene3D" id="2.70.170.10">
    <property type="entry name" value="Neurotransmitter-gated ion-channel ligand-binding domain"/>
    <property type="match status" value="1"/>
</dbReference>
<sequence length="275" mass="31394">TSKAIDKLFSKESYDRRLRPHRQTGRLINVTIGMTVVSFGQIRERDMDFSLDIFFYQKWSDPRLKHSLKDPIILGGEFKKLVWLPDTFFLNIKTAKFHTVPSDNSKISIFEDGTVRYSTRLTLTAGCEMNLLDYPLDEQTCNLTILSYAFSTHEMDYIWDGGTKSAIDVINDAMNEFTLIGINTSKQVFRYVTGPWTHLEATFKFKRRLGYSIIQVYAPTILIVALSWLSFWISKEAAPARVALGITTVLTIVTLMGSFRAAVPKVSYVKAIDLF</sequence>
<evidence type="ECO:0000256" key="5">
    <source>
        <dbReference type="ARBA" id="ARBA00022692"/>
    </source>
</evidence>
<reference evidence="14 15" key="1">
    <citation type="journal article" date="2007" name="Science">
        <title>Sea anemone genome reveals ancestral eumetazoan gene repertoire and genomic organization.</title>
        <authorList>
            <person name="Putnam N.H."/>
            <person name="Srivastava M."/>
            <person name="Hellsten U."/>
            <person name="Dirks B."/>
            <person name="Chapman J."/>
            <person name="Salamov A."/>
            <person name="Terry A."/>
            <person name="Shapiro H."/>
            <person name="Lindquist E."/>
            <person name="Kapitonov V.V."/>
            <person name="Jurka J."/>
            <person name="Genikhovich G."/>
            <person name="Grigoriev I.V."/>
            <person name="Lucas S.M."/>
            <person name="Steele R.E."/>
            <person name="Finnerty J.R."/>
            <person name="Technau U."/>
            <person name="Martindale M.Q."/>
            <person name="Rokhsar D.S."/>
        </authorList>
    </citation>
    <scope>NUCLEOTIDE SEQUENCE [LARGE SCALE GENOMIC DNA]</scope>
    <source>
        <strain evidence="15">CH2 X CH6</strain>
    </source>
</reference>
<evidence type="ECO:0000256" key="11">
    <source>
        <dbReference type="RuleBase" id="RU000687"/>
    </source>
</evidence>
<dbReference type="GO" id="GO:0004888">
    <property type="term" value="F:transmembrane signaling receptor activity"/>
    <property type="evidence" value="ECO:0007669"/>
    <property type="project" value="InterPro"/>
</dbReference>
<keyword evidence="9 11" id="KW-0472">Membrane</keyword>
<evidence type="ECO:0000256" key="2">
    <source>
        <dbReference type="ARBA" id="ARBA00004236"/>
    </source>
</evidence>